<feature type="transmembrane region" description="Helical" evidence="8">
    <location>
        <begin position="77"/>
        <end position="97"/>
    </location>
</feature>
<dbReference type="EMBL" id="AP028654">
    <property type="protein sequence ID" value="BEP28122.1"/>
    <property type="molecule type" value="Genomic_DNA"/>
</dbReference>
<feature type="transmembrane region" description="Helical" evidence="8">
    <location>
        <begin position="268"/>
        <end position="288"/>
    </location>
</feature>
<evidence type="ECO:0000313" key="10">
    <source>
        <dbReference type="EMBL" id="BEP28122.1"/>
    </source>
</evidence>
<dbReference type="PRINTS" id="PR01434">
    <property type="entry name" value="NADHDHGNASE5"/>
</dbReference>
<evidence type="ECO:0000256" key="8">
    <source>
        <dbReference type="SAM" id="Phobius"/>
    </source>
</evidence>
<reference evidence="10 11" key="1">
    <citation type="submission" date="2023-08" db="EMBL/GenBank/DDBJ databases">
        <title>Helicovermis profunda gen. nov., sp. nov., a novel mesophilic, fermentative bacterium within the Bacillota from a deep-sea hydrothermal vent chimney.</title>
        <authorList>
            <person name="Miyazaki U."/>
            <person name="Mizutani D."/>
            <person name="Hashimoto Y."/>
            <person name="Tame A."/>
            <person name="Sawayama S."/>
            <person name="Miyazaki J."/>
            <person name="Takai K."/>
            <person name="Nakagawa S."/>
        </authorList>
    </citation>
    <scope>NUCLEOTIDE SEQUENCE [LARGE SCALE GENOMIC DNA]</scope>
    <source>
        <strain evidence="10 11">S502</strain>
    </source>
</reference>
<dbReference type="KEGG" id="hprf:HLPR_04530"/>
<comment type="similarity">
    <text evidence="2">Belongs to the CPA3 antiporters (TC 2.A.63) subunit D family.</text>
</comment>
<feature type="transmembrane region" description="Helical" evidence="8">
    <location>
        <begin position="320"/>
        <end position="345"/>
    </location>
</feature>
<evidence type="ECO:0000256" key="1">
    <source>
        <dbReference type="ARBA" id="ARBA00004651"/>
    </source>
</evidence>
<evidence type="ECO:0000256" key="5">
    <source>
        <dbReference type="ARBA" id="ARBA00022989"/>
    </source>
</evidence>
<feature type="transmembrane region" description="Helical" evidence="8">
    <location>
        <begin position="31"/>
        <end position="51"/>
    </location>
</feature>
<proteinExistence type="inferred from homology"/>
<dbReference type="PANTHER" id="PTHR42703">
    <property type="entry name" value="NADH DEHYDROGENASE"/>
    <property type="match status" value="1"/>
</dbReference>
<dbReference type="Pfam" id="PF00361">
    <property type="entry name" value="Proton_antipo_M"/>
    <property type="match status" value="1"/>
</dbReference>
<feature type="transmembrane region" description="Helical" evidence="8">
    <location>
        <begin position="158"/>
        <end position="179"/>
    </location>
</feature>
<evidence type="ECO:0000259" key="9">
    <source>
        <dbReference type="Pfam" id="PF00361"/>
    </source>
</evidence>
<feature type="transmembrane region" description="Helical" evidence="8">
    <location>
        <begin position="437"/>
        <end position="454"/>
    </location>
</feature>
<keyword evidence="11" id="KW-1185">Reference proteome</keyword>
<keyword evidence="6 8" id="KW-0472">Membrane</keyword>
<dbReference type="GO" id="GO:0005886">
    <property type="term" value="C:plasma membrane"/>
    <property type="evidence" value="ECO:0007669"/>
    <property type="project" value="UniProtKB-SubCell"/>
</dbReference>
<feature type="transmembrane region" description="Helical" evidence="8">
    <location>
        <begin position="365"/>
        <end position="384"/>
    </location>
</feature>
<evidence type="ECO:0000313" key="11">
    <source>
        <dbReference type="Proteomes" id="UP001321786"/>
    </source>
</evidence>
<evidence type="ECO:0000256" key="3">
    <source>
        <dbReference type="ARBA" id="ARBA00022475"/>
    </source>
</evidence>
<feature type="transmembrane region" description="Helical" evidence="8">
    <location>
        <begin position="404"/>
        <end position="425"/>
    </location>
</feature>
<feature type="transmembrane region" description="Helical" evidence="8">
    <location>
        <begin position="238"/>
        <end position="262"/>
    </location>
</feature>
<dbReference type="InterPro" id="IPR050586">
    <property type="entry name" value="CPA3_Na-H_Antiporter_D"/>
</dbReference>
<feature type="transmembrane region" description="Helical" evidence="8">
    <location>
        <begin position="489"/>
        <end position="508"/>
    </location>
</feature>
<evidence type="ECO:0000256" key="7">
    <source>
        <dbReference type="RuleBase" id="RU000320"/>
    </source>
</evidence>
<feature type="transmembrane region" description="Helical" evidence="8">
    <location>
        <begin position="203"/>
        <end position="226"/>
    </location>
</feature>
<protein>
    <submittedName>
        <fullName evidence="10">Proton-conducting transporter membrane subunit</fullName>
    </submittedName>
</protein>
<name>A0AAU9E8N7_9FIRM</name>
<organism evidence="10 11">
    <name type="scientific">Helicovermis profundi</name>
    <dbReference type="NCBI Taxonomy" id="3065157"/>
    <lineage>
        <taxon>Bacteria</taxon>
        <taxon>Bacillati</taxon>
        <taxon>Bacillota</taxon>
        <taxon>Clostridia</taxon>
        <taxon>Helicovermis</taxon>
    </lineage>
</organism>
<evidence type="ECO:0000256" key="2">
    <source>
        <dbReference type="ARBA" id="ARBA00005346"/>
    </source>
</evidence>
<dbReference type="Proteomes" id="UP001321786">
    <property type="component" value="Chromosome"/>
</dbReference>
<feature type="transmembrane region" description="Helical" evidence="8">
    <location>
        <begin position="104"/>
        <end position="121"/>
    </location>
</feature>
<feature type="transmembrane region" description="Helical" evidence="8">
    <location>
        <begin position="6"/>
        <end position="24"/>
    </location>
</feature>
<keyword evidence="3" id="KW-1003">Cell membrane</keyword>
<evidence type="ECO:0000256" key="6">
    <source>
        <dbReference type="ARBA" id="ARBA00023136"/>
    </source>
</evidence>
<feature type="domain" description="NADH:quinone oxidoreductase/Mrp antiporter transmembrane" evidence="9">
    <location>
        <begin position="123"/>
        <end position="412"/>
    </location>
</feature>
<gene>
    <name evidence="10" type="ORF">HLPR_04530</name>
</gene>
<dbReference type="AlphaFoldDB" id="A0AAU9E8N7"/>
<dbReference type="PANTHER" id="PTHR42703:SF1">
    <property type="entry name" value="NA(+)_H(+) ANTIPORTER SUBUNIT D1"/>
    <property type="match status" value="1"/>
</dbReference>
<dbReference type="InterPro" id="IPR001750">
    <property type="entry name" value="ND/Mrp_TM"/>
</dbReference>
<keyword evidence="4 7" id="KW-0812">Transmembrane</keyword>
<sequence length="548" mass="62938">MNIILTSQALIFIPIVFSVLIYLFNNKFVSYIAYVAQIFLTIFSFIMWKYLIKNGVITILLGGWNKSIGIELRIDNLSMLFITMTVLIWWLVLIYSWEQKKKDYKFLFFLLFLEGSFIALLQSNDLFTLFVLIEIVTILSSILIIYKKDGKSLKSGLFYLLFNSFSMMIYLLGIILIYIKVGTLNMSQIREYILANLSSNQSVYINVSFACFIVVMSVKSAVFPVYEWLPRAHTASQTSVSTLLSGLLVKTGIYGMIRFLYVFNNNNIYEFLFLLGAFTAITGAIFAISQKDIKAMLAFSTISQIGLIVISLSTNSDIGFIGAYLHIFNHFLFKSLLFLGVGILINEYGLRRINQIKGIGRSHPLLSICMIIGILSMTGFPLQIGFLSKSMIKYSFTSNVKLLVFQFSSFLTIIAFIKFSSIFFGKPEVIKTLKKNQIFSITILTLICILAFFIELKFIPSFIRINGSDISSSMVYIIKKINLNIYSKMLIKNIIDYFIMVILGFYIYKYFIKTERRVFYKIRNYKVNYQNAILLLMLFLSVTIKIVN</sequence>
<feature type="transmembrane region" description="Helical" evidence="8">
    <location>
        <begin position="295"/>
        <end position="314"/>
    </location>
</feature>
<keyword evidence="5 8" id="KW-1133">Transmembrane helix</keyword>
<evidence type="ECO:0000256" key="4">
    <source>
        <dbReference type="ARBA" id="ARBA00022692"/>
    </source>
</evidence>
<comment type="subcellular location">
    <subcellularLocation>
        <location evidence="1">Cell membrane</location>
        <topology evidence="1">Multi-pass membrane protein</topology>
    </subcellularLocation>
    <subcellularLocation>
        <location evidence="7">Membrane</location>
        <topology evidence="7">Multi-pass membrane protein</topology>
    </subcellularLocation>
</comment>
<accession>A0AAU9E8N7</accession>
<feature type="transmembrane region" description="Helical" evidence="8">
    <location>
        <begin position="127"/>
        <end position="146"/>
    </location>
</feature>
<feature type="transmembrane region" description="Helical" evidence="8">
    <location>
        <begin position="529"/>
        <end position="547"/>
    </location>
</feature>